<dbReference type="OrthoDB" id="3259037at2759"/>
<proteinExistence type="predicted"/>
<feature type="compositionally biased region" description="Basic and acidic residues" evidence="1">
    <location>
        <begin position="1759"/>
        <end position="1774"/>
    </location>
</feature>
<feature type="region of interest" description="Disordered" evidence="1">
    <location>
        <begin position="2959"/>
        <end position="3029"/>
    </location>
</feature>
<keyword evidence="3" id="KW-1185">Reference proteome</keyword>
<protein>
    <submittedName>
        <fullName evidence="2">Uncharacterized protein</fullName>
    </submittedName>
</protein>
<name>A0A167MN30_9HYPO</name>
<gene>
    <name evidence="2" type="ORF">SPI_08805</name>
</gene>
<feature type="region of interest" description="Disordered" evidence="1">
    <location>
        <begin position="1752"/>
        <end position="1790"/>
    </location>
</feature>
<feature type="compositionally biased region" description="Gly residues" evidence="1">
    <location>
        <begin position="3008"/>
        <end position="3027"/>
    </location>
</feature>
<accession>A0A167MN30</accession>
<dbReference type="STRING" id="1081102.A0A167MN30"/>
<dbReference type="EMBL" id="AZHD01000023">
    <property type="protein sequence ID" value="OAA54559.1"/>
    <property type="molecule type" value="Genomic_DNA"/>
</dbReference>
<comment type="caution">
    <text evidence="2">The sequence shown here is derived from an EMBL/GenBank/DDBJ whole genome shotgun (WGS) entry which is preliminary data.</text>
</comment>
<sequence>MEERPSPILHVVYAGRGDAMYVEFMTTTQPQQQQQQQLVRKLFVMDGGPKGDGINGGGGGSSRPYWRFFLSAGRDIWYDQMRGPANQPIQLHAIVNSHPHADHIEGIEKLLQGAADYLRVDDGSGLILPAFDEEKPGAHIADLHKENAALFKGGTIEYPIATTDTATPIACITVTQGKTVMQMTQDDFTRPFSRIREYAQTFRKEMVAMNRSDLKDLNFASLLIHVPKTPNNLDGGIYLTGDNNGNIINHFMKTEAGQKRKFGIYKIQHHGSCEDNVLTMPPDRRFTASPKNVIAETTLMMTLIMAANPDDELLPDKSKKLASTIDALEGIKKLRTYFQNEVVKCTDDQLKLIVVELRNRHEEYKVKAGQLITPVYRKNVLIPIVFDPADAWTKILAKVEEWSTATETRKYFFMKKKSASKVRTSKSTSYPSMSTGYNPNTYKFVFTSAKEGHRDGGQDLGHDVDEDNDVVDATRARLLAQGRNQAQMEVEVAAKVEGQAEATPITHGTKLEWWRKWSRGRHGVSTNDNWYKLFKNVAKVTAIKDFFRSFEADAYVVSANYWQHKHPHTETLVGLAYALREDNRGATLYITNPNSFKYPAFAEMARELQLDPDALLRDNLWVRYPHTGHTMSLTPNPDVPMDVAQDATGRLRGADGTGDYVTGLNDIKGETRPLRPTDAVEAAAYVNRDARMEDSTKWDAVLRTAALVFTVPVVRNDIKTGQYLKLEDVGNAPNVTIARAATPLRVRQSWAVAANNNVNTQIIFRGSTTANPQLITTELVDGVDRLFRIRWGDHGFFYAAGAQDATLGRIDNSRDGLEEARFIFEPVVPGEVVINQMVTNSVPLFATMLMAPLSLPVRTVVQRIDALPVEVAAASNAATDDHTDGHVVGADGLSTTNLDNEDNDGDHVVDNNVEQRVANAVVEASGQNGQPTANTTQVNLRSGFDDFFAAARLDPKKMVTLQSLLVGMITEDNFAKLRKAQGSVEAQVMNFAVDYDSAVSWIEFTDDNLAVTVHGAELQLTPPPDALLSLNGAEPAPVVQAKVAIDLDVKYTLRVGLRVVTRTSTPDMDAVNTLATAKLLRRVAGPKLLAKALLAMGYSDVDLADMGIIEALGAVLGGHAAAVEMVYDRVPMALVLHTGFFDLKPDWQASTGQATYTPTGVVYIRYARIVCDLTGVNNGAAGIATALNLGGVAAAAGIVLGGDGGVSIESMAIHVENARMASEVVRLHAVVALGGGVDLQLAVTLSPTLDDDGNEEQDIALYFLMSSATSLGDLAGLFGKTSADFDGVALPAFADASPQHSLDRLDLSPGTLGFVLRQPLKHTRGVVLDRLFLNTDLDSWRSILPDGFQPSVFKNVTVQVDVLSPFVDRMRRVRVDVDFLLELPVQVDDQTTTVDVTARLAAIPLVRKGDYEYRLDIYLDKKGLSLSEIASLQGLQDMVAAIRENVPWLGDVLDGVHLRHVSAGIVEEAGVWSFSDWTADVWLPEVNLFPGAVALEDVSIRIFKIGTIGASIRTAIRLPDPVTAVWMDIRTPTRDAGGHLWLDVPEDRPGVSMQNVFDAFNVGTYDDVPLVGQILRTELVSLSLETGASVSGTPLSIDAFALKLEHPLLTIGPLQLNDVEFAFEMHYTTDEEGQRGAEVQVDASAYLFDDARLRAAVSYDGASNILEARLEPATEVTIGLMIDTCVADTLPGRALIQSVARNLQLMHSSIQFSTKDGLDVRHVDFHVADETTLEVQQIVLREVNVVYDVTELEASDDQQEPKPEPETAVDDDRGAAPADDTGVGVPDVTGSVAADSKTELNITAVLEKGPIKAKIVIRSADNGKKDKTLSFGIYPSVKDGLTLGDFLDLFSWTDASVDFAHPETYPRAFSMAILGADGELVQDDDGDKDDGDAMSSSVSTSSTTLSLSTFRVAAHTNQSIHVLTSPDIDILDIVIAVAYDAQSADPSTGTTGLSGILYGKIKIGDVLLEVSYVRNSQAEDETKEDVFLARASLADVLGKPYNADTRANGAGSLDMTALAASTSMPDDRIVLPEGLGLSKTMIQPNTIGARVRIIPAVKIDVWAEGDELWSGSVCGVTVTLAHLAVLFRYTQGAFQPNSQVRDDPAYEGYLRGQLDFKDFTAQAALSIGPERNATLVALLEKKSGDGSGSGGGGDVSIFEKVITEDMQIDGQGNSWGDMAPDFCNAMPFADKTKLFLYVDFKSKTIVFCAAIQDVGSVLLLGKDAVTDATTIPPKTVKAYVFFLEAKNLDQLWTETKEYVTDQFAIARVAVQVLGYDTTLKQLRDDVAVSLPDGVQQADEKALDPLNATPATIAMHLFEDMDETMTLKAGAWFIADLQVGSSTADNQQQQQQQQKQFAMTDVLSLDAANTTSSTTTPPRVRLYARVAKTPEQPQPGTEVDETVYGIDIRNLQIFAGAITLNGAGQYRPADKTLSVSATLQLQMPNDDQPAAPSQALLFAVELRMNPTETSFAMATGKTSASTIRNPFSGNMFNVQLERLVIRGASTRTADGTVERTCTIYGSALLGQDSPYRLLGLIYFRQGKPALGVVEFTRTIVVDTGASTDSAAPLPAMQDDEGQLVPLLTGKLAGTVTMTDVYANIIQPNAGDGEQPGSWPEDWDDFALDEAYMAYNSTGDKIVVGQRLYLPGFYVYGRFLLFSLPVSVSLYIKEKRKGFLLTGSYAQELDLGIIKFTSYTDGDRTLDGLSLTIDTSDAAGATYGVESGLKLLGFDNIYFKLQYQPSAVPTERRFEGMAKYNGNILGIDNPQVAFFYQNGIWGFSGWQLKRKAYWNADDPGDLPDGYDVLLDIDKAIEDASADDTSCGQLVDFAINEIVSMEFQFTLGLPGMKQTDMAEQQVNTEGPERAKGFKFTVAWSYSIRVKNTDIGTDIPLAEFEFVLPFAGFEPTFDGLLKYLWDKVLSEDNLKEIGTKLLEPATLGRLLGVMGVDQILPELIGKLICREPEGEPDTKDLKDRGKKDQDDKTQKKKDDLQDKKKDMDDIKDKSGEGDGDAGSSGTGGGGGGGGGGLPGLPGFPGFPGIPLPIPLPLPVPPIPIPIPIPPVPLPIPIPPVPVPVPLPLPLPLPFPTVDPTAPDTTPPDLPSWPTIGPDAYEWPYGTIGLLVLIKQYVETALQINAVDPEDVKKGIGGVLAKWSQWDLQDEIEKQYQDVGAMVRDAVDAGTEAKQAIQSRMNLQSDKAVTATFTPTDLESYIDVDVTAALPPEKWVHPEDYLGVHWQVYLSAQSTPPPPPPTAADPSQFVSFEGLARTLRCPAEAFRYVNRVYIWVRMQVVYQGYEFVSTDWATTTAVHLPWLPQPGAVQLFIEGTSTVAVALPPPVQPVGEWSIILMDATATAQSDQDPDVDEASVLYRTVFAVPGPGPGTCRVDIATFGYGLSNFGPRSVLARVRQLPWLPNTFHASSATDSSQTLPVSQAPKNLTARMVDAQDLVVACDAAIGVMATDYAVRLLRTDTQKPVSYVLGPASINNNRVVIRLSMETPVDGQQLDVIVSVKSNDTALPKICLLSKTSLIAAFPLEIELDKDSNYDQTSGVLSLALRASRRLDADATFTLHQPAADPGSLTTTLLKDNIHQTVHGNRAVLRMPWPQTDLDGSFLVHAVEPATGVEARSLVWVFPSRDAVTASIGTVTAAFTEDGGLQVSWDGQAEGVDVAITVLCETRPLRHLQQRISSAGGVCVFDLGAWESDNTTKPPPGETIIVFYVAKAVSTSKPDVVGQTGRLSLAMP</sequence>
<feature type="compositionally biased region" description="Basic and acidic residues" evidence="1">
    <location>
        <begin position="2959"/>
        <end position="3004"/>
    </location>
</feature>
<evidence type="ECO:0000313" key="3">
    <source>
        <dbReference type="Proteomes" id="UP000076874"/>
    </source>
</evidence>
<organism evidence="2 3">
    <name type="scientific">Niveomyces insectorum RCEF 264</name>
    <dbReference type="NCBI Taxonomy" id="1081102"/>
    <lineage>
        <taxon>Eukaryota</taxon>
        <taxon>Fungi</taxon>
        <taxon>Dikarya</taxon>
        <taxon>Ascomycota</taxon>
        <taxon>Pezizomycotina</taxon>
        <taxon>Sordariomycetes</taxon>
        <taxon>Hypocreomycetidae</taxon>
        <taxon>Hypocreales</taxon>
        <taxon>Cordycipitaceae</taxon>
        <taxon>Niveomyces</taxon>
    </lineage>
</organism>
<evidence type="ECO:0000313" key="2">
    <source>
        <dbReference type="EMBL" id="OAA54559.1"/>
    </source>
</evidence>
<reference evidence="2 3" key="1">
    <citation type="journal article" date="2016" name="Genome Biol. Evol.">
        <title>Divergent and convergent evolution of fungal pathogenicity.</title>
        <authorList>
            <person name="Shang Y."/>
            <person name="Xiao G."/>
            <person name="Zheng P."/>
            <person name="Cen K."/>
            <person name="Zhan S."/>
            <person name="Wang C."/>
        </authorList>
    </citation>
    <scope>NUCLEOTIDE SEQUENCE [LARGE SCALE GENOMIC DNA]</scope>
    <source>
        <strain evidence="2 3">RCEF 264</strain>
    </source>
</reference>
<dbReference type="Gene3D" id="3.60.15.10">
    <property type="entry name" value="Ribonuclease Z/Hydroxyacylglutathione hydrolase-like"/>
    <property type="match status" value="1"/>
</dbReference>
<dbReference type="Proteomes" id="UP000076874">
    <property type="component" value="Unassembled WGS sequence"/>
</dbReference>
<evidence type="ECO:0000256" key="1">
    <source>
        <dbReference type="SAM" id="MobiDB-lite"/>
    </source>
</evidence>
<dbReference type="InterPro" id="IPR036866">
    <property type="entry name" value="RibonucZ/Hydroxyglut_hydro"/>
</dbReference>